<keyword evidence="1" id="KW-1133">Transmembrane helix</keyword>
<proteinExistence type="predicted"/>
<feature type="transmembrane region" description="Helical" evidence="1">
    <location>
        <begin position="145"/>
        <end position="163"/>
    </location>
</feature>
<dbReference type="EMBL" id="CP012752">
    <property type="protein sequence ID" value="ALG06475.1"/>
    <property type="molecule type" value="Genomic_DNA"/>
</dbReference>
<keyword evidence="1" id="KW-0812">Transmembrane</keyword>
<protein>
    <recommendedName>
        <fullName evidence="2">EccD-like transmembrane domain-containing protein</fullName>
    </recommendedName>
</protein>
<evidence type="ECO:0000259" key="2">
    <source>
        <dbReference type="Pfam" id="PF19053"/>
    </source>
</evidence>
<dbReference type="Pfam" id="PF19053">
    <property type="entry name" value="EccD"/>
    <property type="match status" value="1"/>
</dbReference>
<dbReference type="Proteomes" id="UP000063699">
    <property type="component" value="Chromosome"/>
</dbReference>
<evidence type="ECO:0000313" key="3">
    <source>
        <dbReference type="EMBL" id="ALG06475.1"/>
    </source>
</evidence>
<dbReference type="OrthoDB" id="3326149at2"/>
<organism evidence="3 4">
    <name type="scientific">Kibdelosporangium phytohabitans</name>
    <dbReference type="NCBI Taxonomy" id="860235"/>
    <lineage>
        <taxon>Bacteria</taxon>
        <taxon>Bacillati</taxon>
        <taxon>Actinomycetota</taxon>
        <taxon>Actinomycetes</taxon>
        <taxon>Pseudonocardiales</taxon>
        <taxon>Pseudonocardiaceae</taxon>
        <taxon>Kibdelosporangium</taxon>
    </lineage>
</organism>
<dbReference type="InterPro" id="IPR024962">
    <property type="entry name" value="YukD-like"/>
</dbReference>
<feature type="transmembrane region" description="Helical" evidence="1">
    <location>
        <begin position="350"/>
        <end position="369"/>
    </location>
</feature>
<feature type="transmembrane region" description="Helical" evidence="1">
    <location>
        <begin position="194"/>
        <end position="211"/>
    </location>
</feature>
<feature type="transmembrane region" description="Helical" evidence="1">
    <location>
        <begin position="248"/>
        <end position="268"/>
    </location>
</feature>
<feature type="transmembrane region" description="Helical" evidence="1">
    <location>
        <begin position="300"/>
        <end position="318"/>
    </location>
</feature>
<feature type="transmembrane region" description="Helical" evidence="1">
    <location>
        <begin position="218"/>
        <end position="236"/>
    </location>
</feature>
<dbReference type="Gene3D" id="3.10.20.90">
    <property type="entry name" value="Phosphatidylinositol 3-kinase Catalytic Subunit, Chain A, domain 1"/>
    <property type="match status" value="1"/>
</dbReference>
<feature type="domain" description="EccD-like transmembrane" evidence="2">
    <location>
        <begin position="123"/>
        <end position="435"/>
    </location>
</feature>
<dbReference type="InterPro" id="IPR044049">
    <property type="entry name" value="EccD_transm"/>
</dbReference>
<dbReference type="RefSeq" id="WP_054288448.1">
    <property type="nucleotide sequence ID" value="NZ_CP012752.1"/>
</dbReference>
<feature type="transmembrane region" description="Helical" evidence="1">
    <location>
        <begin position="375"/>
        <end position="394"/>
    </location>
</feature>
<dbReference type="AlphaFoldDB" id="A0A0N9HTC1"/>
<sequence length="439" mass="45417">MNPAVTTGTLTRLTLAAPRRRIDLVLPSEAPLGELLPEIVRLLGYRPVDGPQVYRMSLLDGRVVEPHQSLRAAGVSDGALVRVDRISEAPMPPVVHDVTDEVADDLESRSGRWGDPARRWTTTAIITGAASYTTALALLAVPAPIPVIVGALVLVAGTVLGLTGGRAAGTAVVLAGAAVVATALPSWLDAWPSRWFGWLLLLGVTVLAIGAANNRLRAGATGAGTLIGLLGLWGALRAFDVPEVRSAALLAVACTVLLGLLPRLALIASGLTRLDDQHFGGTAAARGSVTAALDSAHRGLALAVVFVAGGIAVSGWILGHSGDGWAVALACAMAVATWLRARTYPLTAEVAALNAAPLVVAAGLLGEWTRTGPDLLWLVLLLAGLIIGTGFLALSYRPSPHLRARARQLADHLEGITVVATVPIAVGVFEVYETLLAKF</sequence>
<reference evidence="3 4" key="1">
    <citation type="submission" date="2015-07" db="EMBL/GenBank/DDBJ databases">
        <title>Genome sequencing of Kibdelosporangium phytohabitans.</title>
        <authorList>
            <person name="Qin S."/>
            <person name="Xing K."/>
        </authorList>
    </citation>
    <scope>NUCLEOTIDE SEQUENCE [LARGE SCALE GENOMIC DNA]</scope>
    <source>
        <strain evidence="3 4">KLBMP1111</strain>
    </source>
</reference>
<dbReference type="KEGG" id="kphy:AOZ06_05625"/>
<accession>A0A0N9HTC1</accession>
<dbReference type="Pfam" id="PF08817">
    <property type="entry name" value="YukD"/>
    <property type="match status" value="1"/>
</dbReference>
<evidence type="ECO:0000313" key="4">
    <source>
        <dbReference type="Proteomes" id="UP000063699"/>
    </source>
</evidence>
<gene>
    <name evidence="3" type="ORF">AOZ06_05625</name>
</gene>
<dbReference type="STRING" id="860235.AOZ06_05625"/>
<keyword evidence="4" id="KW-1185">Reference proteome</keyword>
<feature type="transmembrane region" description="Helical" evidence="1">
    <location>
        <begin position="170"/>
        <end position="188"/>
    </location>
</feature>
<evidence type="ECO:0000256" key="1">
    <source>
        <dbReference type="SAM" id="Phobius"/>
    </source>
</evidence>
<feature type="transmembrane region" description="Helical" evidence="1">
    <location>
        <begin position="415"/>
        <end position="432"/>
    </location>
</feature>
<keyword evidence="1" id="KW-0472">Membrane</keyword>
<name>A0A0N9HTC1_9PSEU</name>